<evidence type="ECO:0000256" key="6">
    <source>
        <dbReference type="ARBA" id="ARBA00022989"/>
    </source>
</evidence>
<keyword evidence="7 10" id="KW-0472">Membrane</keyword>
<comment type="similarity">
    <text evidence="9">Belongs to the G-protein coupled receptor 1 family.</text>
</comment>
<evidence type="ECO:0000256" key="5">
    <source>
        <dbReference type="ARBA" id="ARBA00022725"/>
    </source>
</evidence>
<keyword evidence="13" id="KW-1185">Reference proteome</keyword>
<evidence type="ECO:0000256" key="8">
    <source>
        <dbReference type="ARBA" id="ARBA00023224"/>
    </source>
</evidence>
<proteinExistence type="inferred from homology"/>
<protein>
    <recommendedName>
        <fullName evidence="10">Olfactory receptor</fullName>
    </recommendedName>
</protein>
<evidence type="ECO:0000256" key="9">
    <source>
        <dbReference type="RuleBase" id="RU000688"/>
    </source>
</evidence>
<feature type="transmembrane region" description="Helical" evidence="10">
    <location>
        <begin position="111"/>
        <end position="129"/>
    </location>
</feature>
<reference evidence="12" key="3">
    <citation type="submission" date="2025-09" db="UniProtKB">
        <authorList>
            <consortium name="Ensembl"/>
        </authorList>
    </citation>
    <scope>IDENTIFICATION</scope>
</reference>
<keyword evidence="3 10" id="KW-0716">Sensory transduction</keyword>
<keyword evidence="9" id="KW-0675">Receptor</keyword>
<dbReference type="FunFam" id="1.20.1070.10:FF:000008">
    <property type="entry name" value="Olfactory receptor"/>
    <property type="match status" value="1"/>
</dbReference>
<reference evidence="12" key="2">
    <citation type="submission" date="2025-08" db="UniProtKB">
        <authorList>
            <consortium name="Ensembl"/>
        </authorList>
    </citation>
    <scope>IDENTIFICATION</scope>
</reference>
<feature type="transmembrane region" description="Helical" evidence="10">
    <location>
        <begin position="281"/>
        <end position="301"/>
    </location>
</feature>
<feature type="transmembrane region" description="Helical" evidence="10">
    <location>
        <begin position="246"/>
        <end position="269"/>
    </location>
</feature>
<dbReference type="PRINTS" id="PR00237">
    <property type="entry name" value="GPCRRHODOPSN"/>
</dbReference>
<dbReference type="GO" id="GO:0004984">
    <property type="term" value="F:olfactory receptor activity"/>
    <property type="evidence" value="ECO:0007669"/>
    <property type="project" value="InterPro"/>
</dbReference>
<evidence type="ECO:0000256" key="10">
    <source>
        <dbReference type="RuleBase" id="RU363047"/>
    </source>
</evidence>
<dbReference type="SMART" id="SM01381">
    <property type="entry name" value="7TM_GPCR_Srsx"/>
    <property type="match status" value="1"/>
</dbReference>
<feature type="transmembrane region" description="Helical" evidence="10">
    <location>
        <begin position="69"/>
        <end position="91"/>
    </location>
</feature>
<keyword evidence="4 9" id="KW-0812">Transmembrane</keyword>
<dbReference type="SUPFAM" id="SSF81321">
    <property type="entry name" value="Family A G protein-coupled receptor-like"/>
    <property type="match status" value="1"/>
</dbReference>
<comment type="subcellular location">
    <subcellularLocation>
        <location evidence="1 10">Cell membrane</location>
        <topology evidence="1 10">Multi-pass membrane protein</topology>
    </subcellularLocation>
</comment>
<dbReference type="InterPro" id="IPR000276">
    <property type="entry name" value="GPCR_Rhodpsn"/>
</dbReference>
<dbReference type="GO" id="GO:0005886">
    <property type="term" value="C:plasma membrane"/>
    <property type="evidence" value="ECO:0007669"/>
    <property type="project" value="UniProtKB-SubCell"/>
</dbReference>
<feature type="transmembrane region" description="Helical" evidence="10">
    <location>
        <begin position="150"/>
        <end position="177"/>
    </location>
</feature>
<sequence>LCSNDMKQIMWLENQTFGTNFILLGFFSHSKYSTLLYSLIFIIFVVVLTGNTTLVLLIQSDPHLHTAMYFFISQLSFMDMMFICVTVPKMLLDQVTGIHDISAPSCGIQMFFYVTLGGAEFFLLGAMSYDRYVAICHPLRYHLFMNHRVCILLATVCWFLGSIDGFMLTSITMNFLFCKSREIQHFYCEVFALLKISCSDTSLYETVMYVCCVLMLLIPLTVILSSYSLILLTVYRTNSATGQRKAFVTCSSHITVVVLFYGATIYNYMLPASYHTAEKDMMVSVFYTILTPVINPLIYSIRNKDVTEALKKMLWSKLILANFQK</sequence>
<dbReference type="InterPro" id="IPR017452">
    <property type="entry name" value="GPCR_Rhodpsn_7TM"/>
</dbReference>
<dbReference type="Gene3D" id="1.20.1070.10">
    <property type="entry name" value="Rhodopsin 7-helix transmembrane proteins"/>
    <property type="match status" value="1"/>
</dbReference>
<dbReference type="PRINTS" id="PR00245">
    <property type="entry name" value="OLFACTORYR"/>
</dbReference>
<dbReference type="Pfam" id="PF13853">
    <property type="entry name" value="7tm_4"/>
    <property type="match status" value="1"/>
</dbReference>
<dbReference type="PROSITE" id="PS50262">
    <property type="entry name" value="G_PROTEIN_RECEP_F1_2"/>
    <property type="match status" value="1"/>
</dbReference>
<evidence type="ECO:0000259" key="11">
    <source>
        <dbReference type="PROSITE" id="PS50262"/>
    </source>
</evidence>
<keyword evidence="5 10" id="KW-0552">Olfaction</keyword>
<keyword evidence="2 10" id="KW-1003">Cell membrane</keyword>
<dbReference type="CDD" id="cd15421">
    <property type="entry name" value="7tmA_OR2T-like"/>
    <property type="match status" value="1"/>
</dbReference>
<evidence type="ECO:0000256" key="3">
    <source>
        <dbReference type="ARBA" id="ARBA00022606"/>
    </source>
</evidence>
<feature type="transmembrane region" description="Helical" evidence="10">
    <location>
        <begin position="207"/>
        <end position="234"/>
    </location>
</feature>
<evidence type="ECO:0000313" key="13">
    <source>
        <dbReference type="Proteomes" id="UP000314987"/>
    </source>
</evidence>
<reference evidence="13" key="1">
    <citation type="submission" date="2018-12" db="EMBL/GenBank/DDBJ databases">
        <authorList>
            <person name="Yazar S."/>
        </authorList>
    </citation>
    <scope>NUCLEOTIDE SEQUENCE [LARGE SCALE GENOMIC DNA]</scope>
</reference>
<accession>A0A4X2LIE5</accession>
<evidence type="ECO:0000313" key="12">
    <source>
        <dbReference type="Ensembl" id="ENSVURP00010021495.1"/>
    </source>
</evidence>
<organism evidence="12 13">
    <name type="scientific">Vombatus ursinus</name>
    <name type="common">Common wombat</name>
    <dbReference type="NCBI Taxonomy" id="29139"/>
    <lineage>
        <taxon>Eukaryota</taxon>
        <taxon>Metazoa</taxon>
        <taxon>Chordata</taxon>
        <taxon>Craniata</taxon>
        <taxon>Vertebrata</taxon>
        <taxon>Euteleostomi</taxon>
        <taxon>Mammalia</taxon>
        <taxon>Metatheria</taxon>
        <taxon>Diprotodontia</taxon>
        <taxon>Vombatidae</taxon>
        <taxon>Vombatus</taxon>
    </lineage>
</organism>
<feature type="transmembrane region" description="Helical" evidence="10">
    <location>
        <begin position="35"/>
        <end position="57"/>
    </location>
</feature>
<keyword evidence="9" id="KW-0297">G-protein coupled receptor</keyword>
<dbReference type="STRING" id="29139.ENSVURP00010021495"/>
<dbReference type="AlphaFoldDB" id="A0A4X2LIE5"/>
<dbReference type="PANTHER" id="PTHR26453">
    <property type="entry name" value="OLFACTORY RECEPTOR"/>
    <property type="match status" value="1"/>
</dbReference>
<evidence type="ECO:0000256" key="4">
    <source>
        <dbReference type="ARBA" id="ARBA00022692"/>
    </source>
</evidence>
<dbReference type="Proteomes" id="UP000314987">
    <property type="component" value="Unassembled WGS sequence"/>
</dbReference>
<gene>
    <name evidence="12" type="primary">LOC114027081</name>
</gene>
<dbReference type="GO" id="GO:0004930">
    <property type="term" value="F:G protein-coupled receptor activity"/>
    <property type="evidence" value="ECO:0007669"/>
    <property type="project" value="UniProtKB-KW"/>
</dbReference>
<keyword evidence="6 10" id="KW-1133">Transmembrane helix</keyword>
<evidence type="ECO:0000256" key="2">
    <source>
        <dbReference type="ARBA" id="ARBA00022475"/>
    </source>
</evidence>
<keyword evidence="8 9" id="KW-0807">Transducer</keyword>
<evidence type="ECO:0000256" key="1">
    <source>
        <dbReference type="ARBA" id="ARBA00004651"/>
    </source>
</evidence>
<name>A0A4X2LIE5_VOMUR</name>
<dbReference type="Ensembl" id="ENSVURT00010024478.1">
    <property type="protein sequence ID" value="ENSVURP00010021495.1"/>
    <property type="gene ID" value="ENSVURG00010016463.1"/>
</dbReference>
<dbReference type="PROSITE" id="PS00237">
    <property type="entry name" value="G_PROTEIN_RECEP_F1_1"/>
    <property type="match status" value="1"/>
</dbReference>
<dbReference type="OMA" id="MENTTWM"/>
<dbReference type="GeneTree" id="ENSGT01150000286968"/>
<dbReference type="InterPro" id="IPR000725">
    <property type="entry name" value="Olfact_rcpt"/>
</dbReference>
<feature type="domain" description="G-protein coupled receptors family 1 profile" evidence="11">
    <location>
        <begin position="50"/>
        <end position="299"/>
    </location>
</feature>
<evidence type="ECO:0000256" key="7">
    <source>
        <dbReference type="ARBA" id="ARBA00023136"/>
    </source>
</evidence>